<feature type="transmembrane region" description="Helical" evidence="6">
    <location>
        <begin position="196"/>
        <end position="215"/>
    </location>
</feature>
<reference evidence="7 8" key="1">
    <citation type="submission" date="2013-09" db="EMBL/GenBank/DDBJ databases">
        <title>Whole genome sequencing of Halarchaeum acidiphilum strain MH1-52-1.</title>
        <authorList>
            <person name="Shimane Y."/>
            <person name="Minegishi H."/>
            <person name="Nishi S."/>
            <person name="Echigo A."/>
            <person name="Shuto A."/>
            <person name="Konishi M."/>
            <person name="Ito T."/>
            <person name="Ohkuma M."/>
            <person name="Ohta Y."/>
            <person name="Nagano Y."/>
            <person name="Tsubouchi T."/>
            <person name="Mori K."/>
            <person name="Usui K."/>
            <person name="Kamekura M."/>
            <person name="Usami R."/>
            <person name="Takaki Y."/>
            <person name="Hatada Y."/>
        </authorList>
    </citation>
    <scope>NUCLEOTIDE SEQUENCE [LARGE SCALE GENOMIC DNA]</scope>
    <source>
        <strain evidence="7 8">JCM 16109</strain>
    </source>
</reference>
<dbReference type="InterPro" id="IPR001851">
    <property type="entry name" value="ABC_transp_permease"/>
</dbReference>
<feature type="transmembrane region" description="Helical" evidence="6">
    <location>
        <begin position="107"/>
        <end position="130"/>
    </location>
</feature>
<evidence type="ECO:0000313" key="7">
    <source>
        <dbReference type="EMBL" id="GAD53459.1"/>
    </source>
</evidence>
<feature type="transmembrane region" description="Helical" evidence="6">
    <location>
        <begin position="317"/>
        <end position="334"/>
    </location>
</feature>
<feature type="transmembrane region" description="Helical" evidence="6">
    <location>
        <begin position="29"/>
        <end position="48"/>
    </location>
</feature>
<sequence length="365" mass="39010">MSEMGIGDTFDRLCRPFEGPNTIGNTRRFWIGFVVVVLALLGYPIGFGGYAASSAALYLLYAILGLSLSIIWGYTGILSFGQVVFFGIAGYSFALISMNLSSTLTTMLALPISVAVATIASLVLGYFMFYGEVRDVYVTILTLVVSIVMNTFMAQTAGSEWTVGSVALGGFNGIPAIPSLTFSVGDASVVLDGSSFYWFTLIALLVVYLGLRALVNGRFGYTMVATREDEDRTEMLGYDVRRIKLLVFGLGGALAGFAGVLYATWGNYVSPSVFGITFASIPVVWVAVGGRRSLLGAVVATVVIEWFRQQLSATGSQYAMVIVGAVLLLAILFVPEGVIPRLNVALLNVRDRSETTPDSPDGTPE</sequence>
<feature type="transmembrane region" description="Helical" evidence="6">
    <location>
        <begin position="245"/>
        <end position="262"/>
    </location>
</feature>
<keyword evidence="3 6" id="KW-0812">Transmembrane</keyword>
<dbReference type="eggNOG" id="arCOG01274">
    <property type="taxonomic scope" value="Archaea"/>
</dbReference>
<keyword evidence="5 6" id="KW-0472">Membrane</keyword>
<dbReference type="GO" id="GO:0015658">
    <property type="term" value="F:branched-chain amino acid transmembrane transporter activity"/>
    <property type="evidence" value="ECO:0007669"/>
    <property type="project" value="InterPro"/>
</dbReference>
<keyword evidence="8" id="KW-1185">Reference proteome</keyword>
<dbReference type="PANTHER" id="PTHR30482:SF4">
    <property type="entry name" value="SLR1201 PROTEIN"/>
    <property type="match status" value="1"/>
</dbReference>
<dbReference type="GO" id="GO:0005886">
    <property type="term" value="C:plasma membrane"/>
    <property type="evidence" value="ECO:0007669"/>
    <property type="project" value="UniProtKB-SubCell"/>
</dbReference>
<evidence type="ECO:0000256" key="1">
    <source>
        <dbReference type="ARBA" id="ARBA00004651"/>
    </source>
</evidence>
<dbReference type="CDD" id="cd06581">
    <property type="entry name" value="TM_PBP1_LivM_like"/>
    <property type="match status" value="1"/>
</dbReference>
<keyword evidence="4 6" id="KW-1133">Transmembrane helix</keyword>
<protein>
    <submittedName>
        <fullName evidence="7">Urea ABC transporter, permease protein urtC</fullName>
    </submittedName>
</protein>
<dbReference type="EMBL" id="BATA01000068">
    <property type="protein sequence ID" value="GAD53459.1"/>
    <property type="molecule type" value="Genomic_DNA"/>
</dbReference>
<feature type="transmembrane region" description="Helical" evidence="6">
    <location>
        <begin position="55"/>
        <end position="74"/>
    </location>
</feature>
<feature type="transmembrane region" description="Helical" evidence="6">
    <location>
        <begin position="136"/>
        <end position="154"/>
    </location>
</feature>
<accession>U3A722</accession>
<organism evidence="7 8">
    <name type="scientific">Halarchaeum acidiphilum MH1-52-1</name>
    <dbReference type="NCBI Taxonomy" id="1261545"/>
    <lineage>
        <taxon>Archaea</taxon>
        <taxon>Methanobacteriati</taxon>
        <taxon>Methanobacteriota</taxon>
        <taxon>Stenosarchaea group</taxon>
        <taxon>Halobacteria</taxon>
        <taxon>Halobacteriales</taxon>
        <taxon>Halobacteriaceae</taxon>
    </lineage>
</organism>
<name>U3A722_9EURY</name>
<evidence type="ECO:0000256" key="5">
    <source>
        <dbReference type="ARBA" id="ARBA00023136"/>
    </source>
</evidence>
<dbReference type="InterPro" id="IPR043428">
    <property type="entry name" value="LivM-like"/>
</dbReference>
<feature type="transmembrane region" description="Helical" evidence="6">
    <location>
        <begin position="80"/>
        <end position="100"/>
    </location>
</feature>
<evidence type="ECO:0000256" key="6">
    <source>
        <dbReference type="SAM" id="Phobius"/>
    </source>
</evidence>
<comment type="caution">
    <text evidence="7">The sequence shown here is derived from an EMBL/GenBank/DDBJ whole genome shotgun (WGS) entry which is preliminary data.</text>
</comment>
<evidence type="ECO:0000256" key="2">
    <source>
        <dbReference type="ARBA" id="ARBA00022475"/>
    </source>
</evidence>
<evidence type="ECO:0000256" key="3">
    <source>
        <dbReference type="ARBA" id="ARBA00022692"/>
    </source>
</evidence>
<proteinExistence type="predicted"/>
<dbReference type="AlphaFoldDB" id="U3A722"/>
<keyword evidence="2" id="KW-1003">Cell membrane</keyword>
<evidence type="ECO:0000256" key="4">
    <source>
        <dbReference type="ARBA" id="ARBA00022989"/>
    </source>
</evidence>
<evidence type="ECO:0000313" key="8">
    <source>
        <dbReference type="Proteomes" id="UP000016986"/>
    </source>
</evidence>
<dbReference type="Proteomes" id="UP000016986">
    <property type="component" value="Unassembled WGS sequence"/>
</dbReference>
<gene>
    <name evidence="7" type="ORF">MBEHAL_2219</name>
</gene>
<comment type="subcellular location">
    <subcellularLocation>
        <location evidence="1">Cell membrane</location>
        <topology evidence="1">Multi-pass membrane protein</topology>
    </subcellularLocation>
</comment>
<feature type="transmembrane region" description="Helical" evidence="6">
    <location>
        <begin position="268"/>
        <end position="287"/>
    </location>
</feature>
<dbReference type="Pfam" id="PF02653">
    <property type="entry name" value="BPD_transp_2"/>
    <property type="match status" value="1"/>
</dbReference>
<dbReference type="PANTHER" id="PTHR30482">
    <property type="entry name" value="HIGH-AFFINITY BRANCHED-CHAIN AMINO ACID TRANSPORT SYSTEM PERMEASE"/>
    <property type="match status" value="1"/>
</dbReference>